<gene>
    <name evidence="3" type="ORF">C0188_01780</name>
    <name evidence="2" type="ORF">ENO39_02200</name>
</gene>
<dbReference type="SMART" id="SM00849">
    <property type="entry name" value="Lactamase_B"/>
    <property type="match status" value="1"/>
</dbReference>
<dbReference type="InterPro" id="IPR001279">
    <property type="entry name" value="Metallo-B-lactamas"/>
</dbReference>
<proteinExistence type="predicted"/>
<dbReference type="GO" id="GO:0016491">
    <property type="term" value="F:oxidoreductase activity"/>
    <property type="evidence" value="ECO:0007669"/>
    <property type="project" value="InterPro"/>
</dbReference>
<evidence type="ECO:0000313" key="2">
    <source>
        <dbReference type="EMBL" id="HEW63857.1"/>
    </source>
</evidence>
<dbReference type="PANTHER" id="PTHR43717:SF1">
    <property type="entry name" value="ANAEROBIC NITRIC OXIDE REDUCTASE FLAVORUBREDOXIN"/>
    <property type="match status" value="1"/>
</dbReference>
<dbReference type="SUPFAM" id="SSF52218">
    <property type="entry name" value="Flavoproteins"/>
    <property type="match status" value="1"/>
</dbReference>
<reference evidence="3 4" key="1">
    <citation type="submission" date="2018-01" db="EMBL/GenBank/DDBJ databases">
        <title>Metagenomic assembled genomes from two thermal pools in the Uzon Caldera, Kamchatka, Russia.</title>
        <authorList>
            <person name="Wilkins L."/>
            <person name="Ettinger C."/>
        </authorList>
    </citation>
    <scope>NUCLEOTIDE SEQUENCE [LARGE SCALE GENOMIC DNA]</scope>
    <source>
        <strain evidence="3">ZAV-06</strain>
    </source>
</reference>
<sequence>MNEKILVVNLLNFKPIKLTEGIYWVGVKDWSRKIFDAFAPLERGTSYNSYLVKGSTSVALIDTVESDFQSEFFEKLESVVNIKDIKYVIMNHAEPDHSGSIPVVMEKASDAKLVTTAFGAKLAKVFYHVPDERIKIVRDGDIIDLGGRTLKFIEAPMLHWPETMFTYLVEDGVLFSCDFFSAHLAEGIWDDDVSDIIEFSKEYWATIMMPFRTNAISALKKISNLKIKMIAPSHGPIIRHPEKILEKYNEWAEGKTDKKVLILYVSMYKHTESIARLLESEFFNRGINVKLYDLVQANLSEVSKNMADSSAIVLAVPTIIGSIHPIPFNYLYLLKLLKPPIKYAGVIITFGWGTSADKQIEELLKDSKIEILDTIKVNVNLSEDNKKQILSLVEKIEAKLRT</sequence>
<comment type="caution">
    <text evidence="3">The sequence shown here is derived from an EMBL/GenBank/DDBJ whole genome shotgun (WGS) entry which is preliminary data.</text>
</comment>
<dbReference type="PANTHER" id="PTHR43717">
    <property type="entry name" value="ANAEROBIC NITRIC OXIDE REDUCTASE FLAVORUBREDOXIN"/>
    <property type="match status" value="1"/>
</dbReference>
<dbReference type="InterPro" id="IPR029039">
    <property type="entry name" value="Flavoprotein-like_sf"/>
</dbReference>
<dbReference type="CDD" id="cd07709">
    <property type="entry name" value="flavodiiron_proteins_MBL-fold"/>
    <property type="match status" value="1"/>
</dbReference>
<dbReference type="InterPro" id="IPR045761">
    <property type="entry name" value="ODP_dom"/>
</dbReference>
<dbReference type="GO" id="GO:0016787">
    <property type="term" value="F:hydrolase activity"/>
    <property type="evidence" value="ECO:0007669"/>
    <property type="project" value="UniProtKB-KW"/>
</dbReference>
<dbReference type="Proteomes" id="UP000886076">
    <property type="component" value="Unassembled WGS sequence"/>
</dbReference>
<dbReference type="GO" id="GO:0010181">
    <property type="term" value="F:FMN binding"/>
    <property type="evidence" value="ECO:0007669"/>
    <property type="project" value="InterPro"/>
</dbReference>
<dbReference type="GO" id="GO:0009055">
    <property type="term" value="F:electron transfer activity"/>
    <property type="evidence" value="ECO:0007669"/>
    <property type="project" value="InterPro"/>
</dbReference>
<evidence type="ECO:0000313" key="3">
    <source>
        <dbReference type="EMBL" id="PMB75820.1"/>
    </source>
</evidence>
<feature type="domain" description="Flavodoxin-like" evidence="1">
    <location>
        <begin position="260"/>
        <end position="397"/>
    </location>
</feature>
<dbReference type="InterPro" id="IPR036866">
    <property type="entry name" value="RibonucZ/Hydroxyglut_hydro"/>
</dbReference>
<dbReference type="AlphaFoldDB" id="A0A2J6N3D7"/>
<dbReference type="InterPro" id="IPR016440">
    <property type="entry name" value="Rubredoxin-O_OxRdtase"/>
</dbReference>
<dbReference type="Proteomes" id="UP000237153">
    <property type="component" value="Unassembled WGS sequence"/>
</dbReference>
<dbReference type="Gene3D" id="3.60.15.10">
    <property type="entry name" value="Ribonuclease Z/Hydroxyacylglutathione hydrolase-like"/>
    <property type="match status" value="1"/>
</dbReference>
<dbReference type="Gene3D" id="3.40.50.360">
    <property type="match status" value="1"/>
</dbReference>
<dbReference type="EMBL" id="PNIM01000006">
    <property type="protein sequence ID" value="PMB75820.1"/>
    <property type="molecule type" value="Genomic_DNA"/>
</dbReference>
<organism evidence="3 4">
    <name type="scientific">Fervidicoccus fontis</name>
    <dbReference type="NCBI Taxonomy" id="683846"/>
    <lineage>
        <taxon>Archaea</taxon>
        <taxon>Thermoproteota</taxon>
        <taxon>Thermoprotei</taxon>
        <taxon>Fervidicoccales</taxon>
        <taxon>Fervidicoccaceae</taxon>
        <taxon>Fervidicoccus</taxon>
    </lineage>
</organism>
<evidence type="ECO:0000259" key="1">
    <source>
        <dbReference type="PROSITE" id="PS50902"/>
    </source>
</evidence>
<keyword evidence="3" id="KW-0378">Hydrolase</keyword>
<dbReference type="PROSITE" id="PS50902">
    <property type="entry name" value="FLAVODOXIN_LIKE"/>
    <property type="match status" value="1"/>
</dbReference>
<evidence type="ECO:0000313" key="4">
    <source>
        <dbReference type="Proteomes" id="UP000237153"/>
    </source>
</evidence>
<dbReference type="EMBL" id="DSFH01000036">
    <property type="protein sequence ID" value="HEW63857.1"/>
    <property type="molecule type" value="Genomic_DNA"/>
</dbReference>
<dbReference type="PIRSF" id="PIRSF005243">
    <property type="entry name" value="ROO"/>
    <property type="match status" value="1"/>
</dbReference>
<reference evidence="2" key="2">
    <citation type="journal article" date="2020" name="mSystems">
        <title>Genome- and Community-Level Interaction Insights into Carbon Utilization and Element Cycling Functions of Hydrothermarchaeota in Hydrothermal Sediment.</title>
        <authorList>
            <person name="Zhou Z."/>
            <person name="Liu Y."/>
            <person name="Xu W."/>
            <person name="Pan J."/>
            <person name="Luo Z.H."/>
            <person name="Li M."/>
        </authorList>
    </citation>
    <scope>NUCLEOTIDE SEQUENCE [LARGE SCALE GENOMIC DNA]</scope>
    <source>
        <strain evidence="2">SpSt-1261</strain>
    </source>
</reference>
<dbReference type="GO" id="GO:0046872">
    <property type="term" value="F:metal ion binding"/>
    <property type="evidence" value="ECO:0007669"/>
    <property type="project" value="InterPro"/>
</dbReference>
<dbReference type="Pfam" id="PF19583">
    <property type="entry name" value="ODP"/>
    <property type="match status" value="1"/>
</dbReference>
<name>A0A2J6N3D7_9CREN</name>
<dbReference type="InterPro" id="IPR008254">
    <property type="entry name" value="Flavodoxin/NO_synth"/>
</dbReference>
<dbReference type="SUPFAM" id="SSF56281">
    <property type="entry name" value="Metallo-hydrolase/oxidoreductase"/>
    <property type="match status" value="1"/>
</dbReference>
<protein>
    <submittedName>
        <fullName evidence="2">FprA family A-type flavoprotein</fullName>
    </submittedName>
    <submittedName>
        <fullName evidence="3">MBL fold hydrolase</fullName>
    </submittedName>
</protein>
<accession>A0A2J6N3D7</accession>